<dbReference type="PANTHER" id="PTHR12086:SF9">
    <property type="entry name" value="EF-HAND DOMAIN-CONTAINING PROTEIN 1"/>
    <property type="match status" value="1"/>
</dbReference>
<dbReference type="Gene3D" id="1.10.238.10">
    <property type="entry name" value="EF-hand"/>
    <property type="match status" value="1"/>
</dbReference>
<dbReference type="FunFam" id="2.30.29.170:FF:000004">
    <property type="entry name" value="EF-hand domain containing 2"/>
    <property type="match status" value="1"/>
</dbReference>
<keyword evidence="5" id="KW-0282">Flagellum</keyword>
<keyword evidence="7" id="KW-0206">Cytoskeleton</keyword>
<dbReference type="PROSITE" id="PS51336">
    <property type="entry name" value="DM10"/>
    <property type="match status" value="3"/>
</dbReference>
<evidence type="ECO:0000259" key="10">
    <source>
        <dbReference type="PROSITE" id="PS51336"/>
    </source>
</evidence>
<dbReference type="GO" id="GO:0060285">
    <property type="term" value="P:cilium-dependent cell motility"/>
    <property type="evidence" value="ECO:0007669"/>
    <property type="project" value="TreeGrafter"/>
</dbReference>
<proteinExistence type="predicted"/>
<gene>
    <name evidence="11" type="ORF">AB1Y20_007669</name>
</gene>
<dbReference type="Pfam" id="PF13499">
    <property type="entry name" value="EF-hand_7"/>
    <property type="match status" value="1"/>
</dbReference>
<evidence type="ECO:0000256" key="6">
    <source>
        <dbReference type="ARBA" id="ARBA00023069"/>
    </source>
</evidence>
<accession>A0AB34IVV9</accession>
<dbReference type="SMART" id="SM00676">
    <property type="entry name" value="DM10"/>
    <property type="match status" value="3"/>
</dbReference>
<comment type="caution">
    <text evidence="11">The sequence shown here is derived from an EMBL/GenBank/DDBJ whole genome shotgun (WGS) entry which is preliminary data.</text>
</comment>
<dbReference type="SUPFAM" id="SSF47473">
    <property type="entry name" value="EF-hand"/>
    <property type="match status" value="1"/>
</dbReference>
<evidence type="ECO:0000256" key="2">
    <source>
        <dbReference type="ARBA" id="ARBA00022490"/>
    </source>
</evidence>
<reference evidence="11 12" key="1">
    <citation type="journal article" date="2024" name="Science">
        <title>Giant polyketide synthase enzymes in the biosynthesis of giant marine polyether toxins.</title>
        <authorList>
            <person name="Fallon T.R."/>
            <person name="Shende V.V."/>
            <person name="Wierzbicki I.H."/>
            <person name="Pendleton A.L."/>
            <person name="Watervoot N.F."/>
            <person name="Auber R.P."/>
            <person name="Gonzalez D.J."/>
            <person name="Wisecaver J.H."/>
            <person name="Moore B.S."/>
        </authorList>
    </citation>
    <scope>NUCLEOTIDE SEQUENCE [LARGE SCALE GENOMIC DNA]</scope>
    <source>
        <strain evidence="11 12">12B1</strain>
    </source>
</reference>
<dbReference type="InterPro" id="IPR040193">
    <property type="entry name" value="EFHC1/EFHC2/EFHB"/>
</dbReference>
<evidence type="ECO:0008006" key="13">
    <source>
        <dbReference type="Google" id="ProtNLM"/>
    </source>
</evidence>
<dbReference type="InterPro" id="IPR011992">
    <property type="entry name" value="EF-hand-dom_pair"/>
</dbReference>
<comment type="subcellular location">
    <subcellularLocation>
        <location evidence="1">Cytoplasm</location>
        <location evidence="1">Cytoskeleton</location>
        <location evidence="1">Flagellum axoneme</location>
    </subcellularLocation>
</comment>
<dbReference type="GO" id="GO:0043014">
    <property type="term" value="F:alpha-tubulin binding"/>
    <property type="evidence" value="ECO:0007669"/>
    <property type="project" value="TreeGrafter"/>
</dbReference>
<dbReference type="GO" id="GO:0000281">
    <property type="term" value="P:mitotic cytokinesis"/>
    <property type="evidence" value="ECO:0007669"/>
    <property type="project" value="TreeGrafter"/>
</dbReference>
<evidence type="ECO:0000256" key="3">
    <source>
        <dbReference type="ARBA" id="ARBA00022737"/>
    </source>
</evidence>
<dbReference type="AlphaFoldDB" id="A0AB34IVV9"/>
<feature type="domain" description="EF-hand" evidence="9">
    <location>
        <begin position="620"/>
        <end position="648"/>
    </location>
</feature>
<feature type="domain" description="DM10" evidence="10">
    <location>
        <begin position="278"/>
        <end position="406"/>
    </location>
</feature>
<dbReference type="GO" id="GO:0005930">
    <property type="term" value="C:axoneme"/>
    <property type="evidence" value="ECO:0007669"/>
    <property type="project" value="TreeGrafter"/>
</dbReference>
<evidence type="ECO:0000313" key="12">
    <source>
        <dbReference type="Proteomes" id="UP001515480"/>
    </source>
</evidence>
<dbReference type="GO" id="GO:0007052">
    <property type="term" value="P:mitotic spindle organization"/>
    <property type="evidence" value="ECO:0007669"/>
    <property type="project" value="TreeGrafter"/>
</dbReference>
<dbReference type="InterPro" id="IPR002048">
    <property type="entry name" value="EF_hand_dom"/>
</dbReference>
<dbReference type="FunFam" id="2.30.29.170:FF:000001">
    <property type="entry name" value="EF-hand domain containing 1"/>
    <property type="match status" value="1"/>
</dbReference>
<sequence length="648" mass="74073">MVAVGSQLSVVPQGLPMLPGNGFKDPTQTNFHKSHVFDFYQGIPVSHNPKGPCGTSMVDTKMSGGTAFGAPATSVEVPKMPPTAVNPVDVTPVQPAWVAFDRKVLRFNCFFKESVNESRLENFRIRNCVLYYYLEDDSMHVSEPKVENSGIPQGERKGTVFLKRHRVPKPEGGFFGVADLNVDRTIDLYGRVFLITDADNFTRTFLAKLGIEVPDPVSVPLDPYSETRSEMRQQIVRNQKYFHPRTADDDLIRNMEARLGCSSTLLGPDKLDQFLKYDRKVLRFFLAWDDRKSLYGELRPFVMHYYLSDDTMEILEVRRANSGRDPFPLFLKRGKVYKELDSYLNIDAPTTHTTQLIDRTGRVDPSTMETFNEADFSVGKEVNINGATFLIYGCDEFTRDYYTQVYGVTFEDIPVQFDESIERPQMLIPPHVAPGAEEDSLGSFLYLIPKVPKKNFRRMMENDRKILRFMARLDTDTPEEQGRIFVIKYYLSDDTVAVFEPPQKNSGVVGGKFLERTRIKKPNSHEYYTQADFYTGAQIEFNKFPFVLYQADEYSLSYMESDPESHPMSDLNYISDQLIPVLKEKKASLMAKFTEEDKAGTGFVSYEVLQDALAANDMELNDQVLITLMRRFDLNKDGNICYTDLLNM</sequence>
<dbReference type="Gene3D" id="2.30.29.170">
    <property type="match status" value="3"/>
</dbReference>
<dbReference type="EMBL" id="JBGBPQ010000017">
    <property type="protein sequence ID" value="KAL1508075.1"/>
    <property type="molecule type" value="Genomic_DNA"/>
</dbReference>
<dbReference type="Proteomes" id="UP001515480">
    <property type="component" value="Unassembled WGS sequence"/>
</dbReference>
<evidence type="ECO:0000313" key="11">
    <source>
        <dbReference type="EMBL" id="KAL1508075.1"/>
    </source>
</evidence>
<keyword evidence="12" id="KW-1185">Reference proteome</keyword>
<organism evidence="11 12">
    <name type="scientific">Prymnesium parvum</name>
    <name type="common">Toxic golden alga</name>
    <dbReference type="NCBI Taxonomy" id="97485"/>
    <lineage>
        <taxon>Eukaryota</taxon>
        <taxon>Haptista</taxon>
        <taxon>Haptophyta</taxon>
        <taxon>Prymnesiophyceae</taxon>
        <taxon>Prymnesiales</taxon>
        <taxon>Prymnesiaceae</taxon>
        <taxon>Prymnesium</taxon>
    </lineage>
</organism>
<keyword evidence="2" id="KW-0963">Cytoplasm</keyword>
<dbReference type="PROSITE" id="PS50222">
    <property type="entry name" value="EF_HAND_2"/>
    <property type="match status" value="1"/>
</dbReference>
<dbReference type="PROSITE" id="PS00018">
    <property type="entry name" value="EF_HAND_1"/>
    <property type="match status" value="1"/>
</dbReference>
<evidence type="ECO:0000256" key="1">
    <source>
        <dbReference type="ARBA" id="ARBA00004611"/>
    </source>
</evidence>
<keyword evidence="3" id="KW-0677">Repeat</keyword>
<dbReference type="InterPro" id="IPR006602">
    <property type="entry name" value="DM10_dom"/>
</dbReference>
<dbReference type="GO" id="GO:0005509">
    <property type="term" value="F:calcium ion binding"/>
    <property type="evidence" value="ECO:0007669"/>
    <property type="project" value="InterPro"/>
</dbReference>
<evidence type="ECO:0000256" key="8">
    <source>
        <dbReference type="ARBA" id="ARBA00023273"/>
    </source>
</evidence>
<dbReference type="PANTHER" id="PTHR12086">
    <property type="entry name" value="EF-HAND DOMAIN C-TERMINAL CONTAINING PROTEIN"/>
    <property type="match status" value="1"/>
</dbReference>
<evidence type="ECO:0000259" key="9">
    <source>
        <dbReference type="PROSITE" id="PS50222"/>
    </source>
</evidence>
<protein>
    <recommendedName>
        <fullName evidence="13">EF-hand domain-containing protein 1</fullName>
    </recommendedName>
</protein>
<keyword evidence="8" id="KW-0966">Cell projection</keyword>
<evidence type="ECO:0000256" key="5">
    <source>
        <dbReference type="ARBA" id="ARBA00022846"/>
    </source>
</evidence>
<dbReference type="InterPro" id="IPR018247">
    <property type="entry name" value="EF_Hand_1_Ca_BS"/>
</dbReference>
<feature type="domain" description="DM10" evidence="10">
    <location>
        <begin position="101"/>
        <end position="210"/>
    </location>
</feature>
<evidence type="ECO:0000256" key="4">
    <source>
        <dbReference type="ARBA" id="ARBA00022837"/>
    </source>
</evidence>
<name>A0AB34IVV9_PRYPA</name>
<dbReference type="Pfam" id="PF06565">
    <property type="entry name" value="DM10_dom"/>
    <property type="match status" value="3"/>
</dbReference>
<dbReference type="FunFam" id="2.30.29.170:FF:000002">
    <property type="entry name" value="EF-hand domain (C-terminal) containing 1"/>
    <property type="match status" value="1"/>
</dbReference>
<dbReference type="GO" id="GO:0072686">
    <property type="term" value="C:mitotic spindle"/>
    <property type="evidence" value="ECO:0007669"/>
    <property type="project" value="TreeGrafter"/>
</dbReference>
<keyword evidence="6" id="KW-0969">Cilium</keyword>
<keyword evidence="4" id="KW-0106">Calcium</keyword>
<evidence type="ECO:0000256" key="7">
    <source>
        <dbReference type="ARBA" id="ARBA00023212"/>
    </source>
</evidence>
<feature type="domain" description="DM10" evidence="10">
    <location>
        <begin position="463"/>
        <end position="563"/>
    </location>
</feature>